<name>A0A8J8MBK4_9FIRM</name>
<dbReference type="EMBL" id="CP058561">
    <property type="protein sequence ID" value="QUH29886.1"/>
    <property type="molecule type" value="Genomic_DNA"/>
</dbReference>
<dbReference type="Gene3D" id="3.30.360.10">
    <property type="entry name" value="Dihydrodipicolinate Reductase, domain 2"/>
    <property type="match status" value="1"/>
</dbReference>
<dbReference type="Proteomes" id="UP000677305">
    <property type="component" value="Chromosome"/>
</dbReference>
<dbReference type="InterPro" id="IPR036291">
    <property type="entry name" value="NAD(P)-bd_dom_sf"/>
</dbReference>
<dbReference type="InterPro" id="IPR050463">
    <property type="entry name" value="Gfo/Idh/MocA_oxidrdct_glycsds"/>
</dbReference>
<dbReference type="Pfam" id="PF01408">
    <property type="entry name" value="GFO_IDH_MocA"/>
    <property type="match status" value="1"/>
</dbReference>
<feature type="domain" description="GFO/IDH/MocA-like oxidoreductase" evidence="3">
    <location>
        <begin position="135"/>
        <end position="270"/>
    </location>
</feature>
<dbReference type="PANTHER" id="PTHR43818">
    <property type="entry name" value="BCDNA.GH03377"/>
    <property type="match status" value="1"/>
</dbReference>
<evidence type="ECO:0000259" key="2">
    <source>
        <dbReference type="Pfam" id="PF01408"/>
    </source>
</evidence>
<dbReference type="InterPro" id="IPR000683">
    <property type="entry name" value="Gfo/Idh/MocA-like_OxRdtase_N"/>
</dbReference>
<dbReference type="GO" id="GO:0000166">
    <property type="term" value="F:nucleotide binding"/>
    <property type="evidence" value="ECO:0007669"/>
    <property type="project" value="InterPro"/>
</dbReference>
<dbReference type="AlphaFoldDB" id="A0A8J8MBK4"/>
<dbReference type="SUPFAM" id="SSF51735">
    <property type="entry name" value="NAD(P)-binding Rossmann-fold domains"/>
    <property type="match status" value="1"/>
</dbReference>
<dbReference type="SUPFAM" id="SSF55347">
    <property type="entry name" value="Glyceraldehyde-3-phosphate dehydrogenase-like, C-terminal domain"/>
    <property type="match status" value="1"/>
</dbReference>
<dbReference type="GO" id="GO:0016491">
    <property type="term" value="F:oxidoreductase activity"/>
    <property type="evidence" value="ECO:0007669"/>
    <property type="project" value="UniProtKB-KW"/>
</dbReference>
<organism evidence="4 5">
    <name type="scientific">Vallitalea guaymasensis</name>
    <dbReference type="NCBI Taxonomy" id="1185412"/>
    <lineage>
        <taxon>Bacteria</taxon>
        <taxon>Bacillati</taxon>
        <taxon>Bacillota</taxon>
        <taxon>Clostridia</taxon>
        <taxon>Lachnospirales</taxon>
        <taxon>Vallitaleaceae</taxon>
        <taxon>Vallitalea</taxon>
    </lineage>
</organism>
<keyword evidence="1" id="KW-0560">Oxidoreductase</keyword>
<proteinExistence type="predicted"/>
<dbReference type="InterPro" id="IPR055170">
    <property type="entry name" value="GFO_IDH_MocA-like_dom"/>
</dbReference>
<gene>
    <name evidence="4" type="ORF">HYG85_13585</name>
</gene>
<accession>A0A8J8MBK4</accession>
<dbReference type="Gene3D" id="3.40.50.720">
    <property type="entry name" value="NAD(P)-binding Rossmann-like Domain"/>
    <property type="match status" value="1"/>
</dbReference>
<evidence type="ECO:0000259" key="3">
    <source>
        <dbReference type="Pfam" id="PF22725"/>
    </source>
</evidence>
<dbReference type="PANTHER" id="PTHR43818:SF11">
    <property type="entry name" value="BCDNA.GH03377"/>
    <property type="match status" value="1"/>
</dbReference>
<dbReference type="Pfam" id="PF22725">
    <property type="entry name" value="GFO_IDH_MocA_C3"/>
    <property type="match status" value="1"/>
</dbReference>
<keyword evidence="5" id="KW-1185">Reference proteome</keyword>
<reference evidence="4 5" key="1">
    <citation type="submission" date="2020-07" db="EMBL/GenBank/DDBJ databases">
        <title>Vallitalea guaymasensis genome.</title>
        <authorList>
            <person name="Postec A."/>
        </authorList>
    </citation>
    <scope>NUCLEOTIDE SEQUENCE [LARGE SCALE GENOMIC DNA]</scope>
    <source>
        <strain evidence="4 5">Ra1766G1</strain>
    </source>
</reference>
<dbReference type="KEGG" id="vgu:HYG85_13585"/>
<evidence type="ECO:0000313" key="4">
    <source>
        <dbReference type="EMBL" id="QUH29886.1"/>
    </source>
</evidence>
<feature type="domain" description="Gfo/Idh/MocA-like oxidoreductase N-terminal" evidence="2">
    <location>
        <begin position="5"/>
        <end position="124"/>
    </location>
</feature>
<dbReference type="RefSeq" id="WP_212690135.1">
    <property type="nucleotide sequence ID" value="NZ_CP058561.1"/>
</dbReference>
<protein>
    <submittedName>
        <fullName evidence="4">Gfo/Idh/MocA family oxidoreductase</fullName>
    </submittedName>
</protein>
<evidence type="ECO:0000256" key="1">
    <source>
        <dbReference type="ARBA" id="ARBA00023002"/>
    </source>
</evidence>
<sequence length="352" mass="40194">MKNKIRMGVIGLGQISDTHINGIVDSHGGEVVALCDVDEIRLEEYSHKLNINNNMCYRNYKEMIDDKNVDAVSICTPNDTHFDIARYAIEKNKPFALEKPITLNREQAKILCDMCYSKNVNHMVCFSYRFKSAARYARYLVQSGFIGKIRHVYGSYYQSWANSKEIPLYWRFNKLRSGSGTLGDIGCHMIDLISFIVGDITEVSGDSGTFIESRREQDGDKMLPVDVDDYFNALIKLDDNISGTVTSSRFAYGRGNYQSLEIYGEKGALRYNLEKEDTLEMCYSDVMARGCHFVEVTIPDEFKMSQMQQFINIINGKGDGLAGNLKDGYINQVILDTMLQSDKERKWIKINY</sequence>
<evidence type="ECO:0000313" key="5">
    <source>
        <dbReference type="Proteomes" id="UP000677305"/>
    </source>
</evidence>